<protein>
    <submittedName>
        <fullName evidence="5">Universal stress protein UspE</fullName>
    </submittedName>
</protein>
<gene>
    <name evidence="5" type="ORF">JSE7799_00770</name>
</gene>
<feature type="domain" description="UspA" evidence="4">
    <location>
        <begin position="139"/>
        <end position="272"/>
    </location>
</feature>
<dbReference type="PANTHER" id="PTHR46268">
    <property type="entry name" value="STRESS RESPONSE PROTEIN NHAX"/>
    <property type="match status" value="1"/>
</dbReference>
<evidence type="ECO:0000313" key="5">
    <source>
        <dbReference type="EMBL" id="CUH27190.1"/>
    </source>
</evidence>
<dbReference type="OrthoDB" id="5564966at2"/>
<evidence type="ECO:0000256" key="2">
    <source>
        <dbReference type="ARBA" id="ARBA00022741"/>
    </source>
</evidence>
<dbReference type="Pfam" id="PF00582">
    <property type="entry name" value="Usp"/>
    <property type="match status" value="2"/>
</dbReference>
<proteinExistence type="inferred from homology"/>
<evidence type="ECO:0000259" key="4">
    <source>
        <dbReference type="Pfam" id="PF00582"/>
    </source>
</evidence>
<feature type="domain" description="UspA" evidence="4">
    <location>
        <begin position="2"/>
        <end position="130"/>
    </location>
</feature>
<dbReference type="Gene3D" id="3.40.50.620">
    <property type="entry name" value="HUPs"/>
    <property type="match status" value="2"/>
</dbReference>
<dbReference type="InterPro" id="IPR006015">
    <property type="entry name" value="Universal_stress_UspA"/>
</dbReference>
<keyword evidence="2" id="KW-0547">Nucleotide-binding</keyword>
<dbReference type="PRINTS" id="PR01438">
    <property type="entry name" value="UNVRSLSTRESS"/>
</dbReference>
<dbReference type="EMBL" id="CYPR01000043">
    <property type="protein sequence ID" value="CUH27190.1"/>
    <property type="molecule type" value="Genomic_DNA"/>
</dbReference>
<dbReference type="SUPFAM" id="SSF52402">
    <property type="entry name" value="Adenine nucleotide alpha hydrolases-like"/>
    <property type="match status" value="2"/>
</dbReference>
<dbReference type="GO" id="GO:0005524">
    <property type="term" value="F:ATP binding"/>
    <property type="evidence" value="ECO:0007669"/>
    <property type="project" value="UniProtKB-KW"/>
</dbReference>
<sequence>MDTILVTTDLSARSDRAIARAAQLATDLGAELHILHVSDDDLPAALVDRRSHEAETALEHMVAEDDKLSVLKPKISVLRGGAAGVIGRVVAERSIGLVVLGSHRNRGLGEILGEPTLSRILRAIKVPALVAVGRADQTYRSAIVGWDESPASEQAFNLTRKIAPDASVELLGAWHEPFIAGPYGMVEVADSGIQTLQTQVDAAAERLSTDGRRVSGKAMSGGPGDVLLRQAKSENVDLVAIGRHARSGLTRLIMGDTARNVALFGECDVLVAPPS</sequence>
<dbReference type="RefSeq" id="WP_055662431.1">
    <property type="nucleotide sequence ID" value="NZ_CYPR01000043.1"/>
</dbReference>
<accession>A0A0M7B9R6</accession>
<evidence type="ECO:0000313" key="6">
    <source>
        <dbReference type="Proteomes" id="UP000049455"/>
    </source>
</evidence>
<keyword evidence="6" id="KW-1185">Reference proteome</keyword>
<dbReference type="InterPro" id="IPR006016">
    <property type="entry name" value="UspA"/>
</dbReference>
<comment type="similarity">
    <text evidence="1">Belongs to the universal stress protein A family.</text>
</comment>
<keyword evidence="3" id="KW-0067">ATP-binding</keyword>
<name>A0A0M7B9R6_9RHOB</name>
<evidence type="ECO:0000256" key="1">
    <source>
        <dbReference type="ARBA" id="ARBA00008791"/>
    </source>
</evidence>
<dbReference type="STRING" id="313367.JSE7799_00770"/>
<dbReference type="CDD" id="cd00293">
    <property type="entry name" value="USP-like"/>
    <property type="match status" value="2"/>
</dbReference>
<reference evidence="5 6" key="1">
    <citation type="submission" date="2015-09" db="EMBL/GenBank/DDBJ databases">
        <authorList>
            <person name="Jackson K.R."/>
            <person name="Lunt B.L."/>
            <person name="Fisher J.N.B."/>
            <person name="Gardner A.V."/>
            <person name="Bailey M.E."/>
            <person name="Deus L.M."/>
            <person name="Earl A.S."/>
            <person name="Gibby P.D."/>
            <person name="Hartmann K.A."/>
            <person name="Liu J.E."/>
            <person name="Manci A.M."/>
            <person name="Nielsen D.A."/>
            <person name="Solomon M.B."/>
            <person name="Breakwell D.P."/>
            <person name="Burnett S.H."/>
            <person name="Grose J.H."/>
        </authorList>
    </citation>
    <scope>NUCLEOTIDE SEQUENCE [LARGE SCALE GENOMIC DNA]</scope>
    <source>
        <strain evidence="5 6">CECT 7799</strain>
    </source>
</reference>
<dbReference type="PANTHER" id="PTHR46268:SF27">
    <property type="entry name" value="UNIVERSAL STRESS PROTEIN RV2623"/>
    <property type="match status" value="1"/>
</dbReference>
<dbReference type="AlphaFoldDB" id="A0A0M7B9R6"/>
<evidence type="ECO:0000256" key="3">
    <source>
        <dbReference type="ARBA" id="ARBA00022840"/>
    </source>
</evidence>
<organism evidence="5 6">
    <name type="scientific">Jannaschia seosinensis</name>
    <dbReference type="NCBI Taxonomy" id="313367"/>
    <lineage>
        <taxon>Bacteria</taxon>
        <taxon>Pseudomonadati</taxon>
        <taxon>Pseudomonadota</taxon>
        <taxon>Alphaproteobacteria</taxon>
        <taxon>Rhodobacterales</taxon>
        <taxon>Roseobacteraceae</taxon>
        <taxon>Jannaschia</taxon>
    </lineage>
</organism>
<dbReference type="Proteomes" id="UP000049455">
    <property type="component" value="Unassembled WGS sequence"/>
</dbReference>
<dbReference type="InterPro" id="IPR014729">
    <property type="entry name" value="Rossmann-like_a/b/a_fold"/>
</dbReference>